<dbReference type="EMBL" id="KQ418204">
    <property type="protein sequence ID" value="KOF88228.1"/>
    <property type="molecule type" value="Genomic_DNA"/>
</dbReference>
<proteinExistence type="predicted"/>
<evidence type="ECO:0000313" key="1">
    <source>
        <dbReference type="EMBL" id="KOF88228.1"/>
    </source>
</evidence>
<gene>
    <name evidence="1" type="ORF">OCBIM_22015186mg</name>
</gene>
<organism evidence="1">
    <name type="scientific">Octopus bimaculoides</name>
    <name type="common">California two-spotted octopus</name>
    <dbReference type="NCBI Taxonomy" id="37653"/>
    <lineage>
        <taxon>Eukaryota</taxon>
        <taxon>Metazoa</taxon>
        <taxon>Spiralia</taxon>
        <taxon>Lophotrochozoa</taxon>
        <taxon>Mollusca</taxon>
        <taxon>Cephalopoda</taxon>
        <taxon>Coleoidea</taxon>
        <taxon>Octopodiformes</taxon>
        <taxon>Octopoda</taxon>
        <taxon>Incirrata</taxon>
        <taxon>Octopodidae</taxon>
        <taxon>Octopus</taxon>
    </lineage>
</organism>
<protein>
    <submittedName>
        <fullName evidence="1">Uncharacterized protein</fullName>
    </submittedName>
</protein>
<reference evidence="1" key="1">
    <citation type="submission" date="2015-07" db="EMBL/GenBank/DDBJ databases">
        <title>MeaNS - Measles Nucleotide Surveillance Program.</title>
        <authorList>
            <person name="Tran T."/>
            <person name="Druce J."/>
        </authorList>
    </citation>
    <scope>NUCLEOTIDE SEQUENCE</scope>
    <source>
        <strain evidence="1">UCB-OBI-ISO-001</strain>
        <tissue evidence="1">Gonad</tissue>
    </source>
</reference>
<dbReference type="AlphaFoldDB" id="A0A0L8HG53"/>
<name>A0A0L8HG53_OCTBM</name>
<sequence length="50" mass="5734">MVCVVAEKCTVCRIIEKMYYNNVCGGREIFNKLRMALNLKGINLNTKIPK</sequence>
<accession>A0A0L8HG53</accession>